<evidence type="ECO:0008006" key="8">
    <source>
        <dbReference type="Google" id="ProtNLM"/>
    </source>
</evidence>
<proteinExistence type="inferred from homology"/>
<keyword evidence="3" id="KW-0964">Secreted</keyword>
<name>A0A7R9GF71_9CRUS</name>
<dbReference type="Pfam" id="PF03227">
    <property type="entry name" value="GILT"/>
    <property type="match status" value="1"/>
</dbReference>
<gene>
    <name evidence="6" type="ORF">NMOB1V02_LOCUS6584</name>
</gene>
<comment type="similarity">
    <text evidence="2">Belongs to the GILT family.</text>
</comment>
<keyword evidence="7" id="KW-1185">Reference proteome</keyword>
<keyword evidence="4" id="KW-0732">Signal</keyword>
<keyword evidence="5" id="KW-0325">Glycoprotein</keyword>
<dbReference type="InterPro" id="IPR004911">
    <property type="entry name" value="Interferon-induced_GILT"/>
</dbReference>
<evidence type="ECO:0000256" key="1">
    <source>
        <dbReference type="ARBA" id="ARBA00004613"/>
    </source>
</evidence>
<dbReference type="GO" id="GO:0005576">
    <property type="term" value="C:extracellular region"/>
    <property type="evidence" value="ECO:0007669"/>
    <property type="project" value="UniProtKB-SubCell"/>
</dbReference>
<dbReference type="PANTHER" id="PTHR13234:SF8">
    <property type="entry name" value="GAMMA-INTERFERON-INDUCIBLE LYSOSOMAL THIOL REDUCTASE"/>
    <property type="match status" value="1"/>
</dbReference>
<dbReference type="AlphaFoldDB" id="A0A7R9GF71"/>
<evidence type="ECO:0000256" key="5">
    <source>
        <dbReference type="ARBA" id="ARBA00023180"/>
    </source>
</evidence>
<evidence type="ECO:0000256" key="3">
    <source>
        <dbReference type="ARBA" id="ARBA00022525"/>
    </source>
</evidence>
<reference evidence="6" key="1">
    <citation type="submission" date="2020-11" db="EMBL/GenBank/DDBJ databases">
        <authorList>
            <person name="Tran Van P."/>
        </authorList>
    </citation>
    <scope>NUCLEOTIDE SEQUENCE</scope>
</reference>
<sequence length="220" mass="25062">MWRVLLIVVKDELKPTVSIYFESLCPGSKFFFKQILKKHVDAMDFKKVNLDFVPFGFASHKELPEGKNEWKCQHGEPECHGNRMLACAVHVLTPERSPVKPKPEDEFPGHLKEARPRGQNLLLQYMICVMSSGNPPKAGEECAQSVGVSWLDINKCLYSQTGEELMLAMEGKTKGRHPSVSLLPWIEYDGIHYDRSYPNFIETFNAYVQARPGHNKIEGL</sequence>
<protein>
    <recommendedName>
        <fullName evidence="8">Gamma-interferon-inducible lysosomal thiol reductase</fullName>
    </recommendedName>
</protein>
<accession>A0A7R9GF71</accession>
<comment type="subcellular location">
    <subcellularLocation>
        <location evidence="1">Secreted</location>
    </subcellularLocation>
</comment>
<dbReference type="EMBL" id="OA883436">
    <property type="protein sequence ID" value="CAD7278890.1"/>
    <property type="molecule type" value="Genomic_DNA"/>
</dbReference>
<evidence type="ECO:0000313" key="6">
    <source>
        <dbReference type="EMBL" id="CAD7278890.1"/>
    </source>
</evidence>
<dbReference type="EMBL" id="CAJPEX010001399">
    <property type="protein sequence ID" value="CAG0919042.1"/>
    <property type="molecule type" value="Genomic_DNA"/>
</dbReference>
<dbReference type="OrthoDB" id="958254at2759"/>
<dbReference type="GO" id="GO:0016671">
    <property type="term" value="F:oxidoreductase activity, acting on a sulfur group of donors, disulfide as acceptor"/>
    <property type="evidence" value="ECO:0007669"/>
    <property type="project" value="InterPro"/>
</dbReference>
<evidence type="ECO:0000256" key="2">
    <source>
        <dbReference type="ARBA" id="ARBA00005679"/>
    </source>
</evidence>
<dbReference type="PANTHER" id="PTHR13234">
    <property type="entry name" value="GAMMA-INTERFERON INDUCIBLE LYSOSOMAL THIOL REDUCTASE GILT"/>
    <property type="match status" value="1"/>
</dbReference>
<organism evidence="6">
    <name type="scientific">Notodromas monacha</name>
    <dbReference type="NCBI Taxonomy" id="399045"/>
    <lineage>
        <taxon>Eukaryota</taxon>
        <taxon>Metazoa</taxon>
        <taxon>Ecdysozoa</taxon>
        <taxon>Arthropoda</taxon>
        <taxon>Crustacea</taxon>
        <taxon>Oligostraca</taxon>
        <taxon>Ostracoda</taxon>
        <taxon>Podocopa</taxon>
        <taxon>Podocopida</taxon>
        <taxon>Cypridocopina</taxon>
        <taxon>Cypridoidea</taxon>
        <taxon>Cyprididae</taxon>
        <taxon>Notodromas</taxon>
    </lineage>
</organism>
<evidence type="ECO:0000256" key="4">
    <source>
        <dbReference type="ARBA" id="ARBA00022729"/>
    </source>
</evidence>
<dbReference type="Proteomes" id="UP000678499">
    <property type="component" value="Unassembled WGS sequence"/>
</dbReference>
<evidence type="ECO:0000313" key="7">
    <source>
        <dbReference type="Proteomes" id="UP000678499"/>
    </source>
</evidence>